<accession>A0A0P9D1L4</accession>
<keyword evidence="2" id="KW-1185">Reference proteome</keyword>
<evidence type="ECO:0000313" key="2">
    <source>
        <dbReference type="Proteomes" id="UP000050509"/>
    </source>
</evidence>
<reference evidence="1 2" key="1">
    <citation type="submission" date="2015-09" db="EMBL/GenBank/DDBJ databases">
        <title>Draft genome sequence of Kouleothrix aurantiaca JCM 19913.</title>
        <authorList>
            <person name="Hemp J."/>
        </authorList>
    </citation>
    <scope>NUCLEOTIDE SEQUENCE [LARGE SCALE GENOMIC DNA]</scope>
    <source>
        <strain evidence="1 2">COM-B</strain>
    </source>
</reference>
<name>A0A0P9D1L4_9CHLR</name>
<protein>
    <submittedName>
        <fullName evidence="1">Uncharacterized protein</fullName>
    </submittedName>
</protein>
<evidence type="ECO:0000313" key="1">
    <source>
        <dbReference type="EMBL" id="KPV52819.1"/>
    </source>
</evidence>
<organism evidence="1 2">
    <name type="scientific">Kouleothrix aurantiaca</name>
    <dbReference type="NCBI Taxonomy" id="186479"/>
    <lineage>
        <taxon>Bacteria</taxon>
        <taxon>Bacillati</taxon>
        <taxon>Chloroflexota</taxon>
        <taxon>Chloroflexia</taxon>
        <taxon>Chloroflexales</taxon>
        <taxon>Roseiflexineae</taxon>
        <taxon>Roseiflexaceae</taxon>
        <taxon>Kouleothrix</taxon>
    </lineage>
</organism>
<sequence>MSGKLISFFRLPTASSVRIGQVRIVKDRNGVIYADGSKVVSASTTGAHSVLQLADGRDFYVLTTELQSVPKAKG</sequence>
<comment type="caution">
    <text evidence="1">The sequence shown here is derived from an EMBL/GenBank/DDBJ whole genome shotgun (WGS) entry which is preliminary data.</text>
</comment>
<proteinExistence type="predicted"/>
<gene>
    <name evidence="1" type="ORF">SE17_13225</name>
</gene>
<dbReference type="Proteomes" id="UP000050509">
    <property type="component" value="Unassembled WGS sequence"/>
</dbReference>
<dbReference type="EMBL" id="LJCR01000422">
    <property type="protein sequence ID" value="KPV52819.1"/>
    <property type="molecule type" value="Genomic_DNA"/>
</dbReference>
<dbReference type="AlphaFoldDB" id="A0A0P9D1L4"/>